<evidence type="ECO:0000256" key="1">
    <source>
        <dbReference type="SAM" id="Phobius"/>
    </source>
</evidence>
<name>A0A518DQ44_9BACT</name>
<dbReference type="Proteomes" id="UP000317648">
    <property type="component" value="Chromosome"/>
</dbReference>
<sequence length="121" mass="13655">MPTTSLDSGPTITAIVVSFALWHGLGLLFLAAFHYQALSGPAFLSLLALLSTIAILNWMWLAWKVLRRSPPERGKRRLSWTFCARPLGRTAVYEEFTVTRTLRIDGVCQEIIPRTEVRPQD</sequence>
<protein>
    <submittedName>
        <fullName evidence="2">Uncharacterized protein</fullName>
    </submittedName>
</protein>
<accession>A0A518DQ44</accession>
<proteinExistence type="predicted"/>
<keyword evidence="1" id="KW-1133">Transmembrane helix</keyword>
<gene>
    <name evidence="2" type="ORF">Pla8534_17100</name>
</gene>
<keyword evidence="3" id="KW-1185">Reference proteome</keyword>
<dbReference type="AlphaFoldDB" id="A0A518DQ44"/>
<feature type="transmembrane region" description="Helical" evidence="1">
    <location>
        <begin position="42"/>
        <end position="66"/>
    </location>
</feature>
<dbReference type="RefSeq" id="WP_145051457.1">
    <property type="nucleotide sequence ID" value="NZ_CP036433.1"/>
</dbReference>
<feature type="transmembrane region" description="Helical" evidence="1">
    <location>
        <begin position="12"/>
        <end position="36"/>
    </location>
</feature>
<evidence type="ECO:0000313" key="3">
    <source>
        <dbReference type="Proteomes" id="UP000317648"/>
    </source>
</evidence>
<organism evidence="2 3">
    <name type="scientific">Lignipirellula cremea</name>
    <dbReference type="NCBI Taxonomy" id="2528010"/>
    <lineage>
        <taxon>Bacteria</taxon>
        <taxon>Pseudomonadati</taxon>
        <taxon>Planctomycetota</taxon>
        <taxon>Planctomycetia</taxon>
        <taxon>Pirellulales</taxon>
        <taxon>Pirellulaceae</taxon>
        <taxon>Lignipirellula</taxon>
    </lineage>
</organism>
<evidence type="ECO:0000313" key="2">
    <source>
        <dbReference type="EMBL" id="QDU93924.1"/>
    </source>
</evidence>
<dbReference type="KEGG" id="lcre:Pla8534_17100"/>
<keyword evidence="1" id="KW-0812">Transmembrane</keyword>
<dbReference type="EMBL" id="CP036433">
    <property type="protein sequence ID" value="QDU93924.1"/>
    <property type="molecule type" value="Genomic_DNA"/>
</dbReference>
<reference evidence="2 3" key="1">
    <citation type="submission" date="2019-02" db="EMBL/GenBank/DDBJ databases">
        <title>Deep-cultivation of Planctomycetes and their phenomic and genomic characterization uncovers novel biology.</title>
        <authorList>
            <person name="Wiegand S."/>
            <person name="Jogler M."/>
            <person name="Boedeker C."/>
            <person name="Pinto D."/>
            <person name="Vollmers J."/>
            <person name="Rivas-Marin E."/>
            <person name="Kohn T."/>
            <person name="Peeters S.H."/>
            <person name="Heuer A."/>
            <person name="Rast P."/>
            <person name="Oberbeckmann S."/>
            <person name="Bunk B."/>
            <person name="Jeske O."/>
            <person name="Meyerdierks A."/>
            <person name="Storesund J.E."/>
            <person name="Kallscheuer N."/>
            <person name="Luecker S."/>
            <person name="Lage O.M."/>
            <person name="Pohl T."/>
            <person name="Merkel B.J."/>
            <person name="Hornburger P."/>
            <person name="Mueller R.-W."/>
            <person name="Bruemmer F."/>
            <person name="Labrenz M."/>
            <person name="Spormann A.M."/>
            <person name="Op den Camp H."/>
            <person name="Overmann J."/>
            <person name="Amann R."/>
            <person name="Jetten M.S.M."/>
            <person name="Mascher T."/>
            <person name="Medema M.H."/>
            <person name="Devos D.P."/>
            <person name="Kaster A.-K."/>
            <person name="Ovreas L."/>
            <person name="Rohde M."/>
            <person name="Galperin M.Y."/>
            <person name="Jogler C."/>
        </authorList>
    </citation>
    <scope>NUCLEOTIDE SEQUENCE [LARGE SCALE GENOMIC DNA]</scope>
    <source>
        <strain evidence="2 3">Pla85_3_4</strain>
    </source>
</reference>
<keyword evidence="1" id="KW-0472">Membrane</keyword>